<dbReference type="GO" id="GO:0000725">
    <property type="term" value="P:recombinational repair"/>
    <property type="evidence" value="ECO:0007669"/>
    <property type="project" value="UniProtKB-UniRule"/>
</dbReference>
<keyword evidence="5" id="KW-0378">Hydrolase</keyword>
<dbReference type="PATRIC" id="fig|1618551.3.peg.802"/>
<comment type="caution">
    <text evidence="13">The sequence shown here is derived from an EMBL/GenBank/DDBJ whole genome shotgun (WGS) entry which is preliminary data.</text>
</comment>
<evidence type="ECO:0000256" key="3">
    <source>
        <dbReference type="ARBA" id="ARBA00022763"/>
    </source>
</evidence>
<evidence type="ECO:0000256" key="10">
    <source>
        <dbReference type="ARBA" id="ARBA00023204"/>
    </source>
</evidence>
<keyword evidence="10 11" id="KW-0234">DNA repair</keyword>
<reference evidence="13 14" key="1">
    <citation type="journal article" date="2015" name="Nature">
        <title>rRNA introns, odd ribosomes, and small enigmatic genomes across a large radiation of phyla.</title>
        <authorList>
            <person name="Brown C.T."/>
            <person name="Hug L.A."/>
            <person name="Thomas B.C."/>
            <person name="Sharon I."/>
            <person name="Castelle C.J."/>
            <person name="Singh A."/>
            <person name="Wilkins M.J."/>
            <person name="Williams K.H."/>
            <person name="Banfield J.F."/>
        </authorList>
    </citation>
    <scope>NUCLEOTIDE SEQUENCE [LARGE SCALE GENOMIC DNA]</scope>
</reference>
<dbReference type="CDD" id="cd01121">
    <property type="entry name" value="RadA_SMS_N"/>
    <property type="match status" value="1"/>
</dbReference>
<comment type="domain">
    <text evidence="11">The middle region has homology to RecA with ATPase motifs including the RadA KNRFG motif, while the C-terminus is homologous to Lon protease.</text>
</comment>
<comment type="function">
    <text evidence="11">Plays a role in repairing double-strand DNA breaks, probably involving stabilizing or processing branched DNA or blocked replication forks.</text>
</comment>
<organism evidence="13 14">
    <name type="scientific">Candidatus Woesebacteria bacterium GW2011_GWA1_39_21b</name>
    <dbReference type="NCBI Taxonomy" id="1618551"/>
    <lineage>
        <taxon>Bacteria</taxon>
        <taxon>Candidatus Woeseibacteriota</taxon>
    </lineage>
</organism>
<dbReference type="GO" id="GO:0003684">
    <property type="term" value="F:damaged DNA binding"/>
    <property type="evidence" value="ECO:0007669"/>
    <property type="project" value="InterPro"/>
</dbReference>
<feature type="region of interest" description="Lon-protease-like" evidence="11">
    <location>
        <begin position="400"/>
        <end position="489"/>
    </location>
</feature>
<gene>
    <name evidence="11" type="primary">radA</name>
    <name evidence="13" type="ORF">UT40_C0018G0018</name>
</gene>
<dbReference type="Gene3D" id="3.40.50.300">
    <property type="entry name" value="P-loop containing nucleotide triphosphate hydrolases"/>
    <property type="match status" value="1"/>
</dbReference>
<dbReference type="PANTHER" id="PTHR32472:SF10">
    <property type="entry name" value="DNA REPAIR PROTEIN RADA-LIKE PROTEIN"/>
    <property type="match status" value="1"/>
</dbReference>
<evidence type="ECO:0000256" key="7">
    <source>
        <dbReference type="ARBA" id="ARBA00022840"/>
    </source>
</evidence>
<evidence type="ECO:0000256" key="5">
    <source>
        <dbReference type="ARBA" id="ARBA00022801"/>
    </source>
</evidence>
<feature type="binding site" evidence="11">
    <location>
        <begin position="95"/>
        <end position="102"/>
    </location>
    <ligand>
        <name>ATP</name>
        <dbReference type="ChEBI" id="CHEBI:30616"/>
    </ligand>
</feature>
<dbReference type="PROSITE" id="PS50162">
    <property type="entry name" value="RECA_2"/>
    <property type="match status" value="1"/>
</dbReference>
<accession>A0A0G0ND03</accession>
<dbReference type="SUPFAM" id="SSF52540">
    <property type="entry name" value="P-loop containing nucleoside triphosphate hydrolases"/>
    <property type="match status" value="1"/>
</dbReference>
<dbReference type="GO" id="GO:0005524">
    <property type="term" value="F:ATP binding"/>
    <property type="evidence" value="ECO:0007669"/>
    <property type="project" value="UniProtKB-UniRule"/>
</dbReference>
<evidence type="ECO:0000259" key="12">
    <source>
        <dbReference type="PROSITE" id="PS50162"/>
    </source>
</evidence>
<dbReference type="Pfam" id="PF18073">
    <property type="entry name" value="Zn_ribbon_LapB"/>
    <property type="match status" value="1"/>
</dbReference>
<keyword evidence="1 11" id="KW-0479">Metal-binding</keyword>
<dbReference type="SMART" id="SM00382">
    <property type="entry name" value="AAA"/>
    <property type="match status" value="1"/>
</dbReference>
<dbReference type="GO" id="GO:0005829">
    <property type="term" value="C:cytosol"/>
    <property type="evidence" value="ECO:0007669"/>
    <property type="project" value="TreeGrafter"/>
</dbReference>
<evidence type="ECO:0000313" key="13">
    <source>
        <dbReference type="EMBL" id="KKR13373.1"/>
    </source>
</evidence>
<proteinExistence type="inferred from homology"/>
<evidence type="ECO:0000256" key="8">
    <source>
        <dbReference type="ARBA" id="ARBA00023016"/>
    </source>
</evidence>
<evidence type="ECO:0000256" key="2">
    <source>
        <dbReference type="ARBA" id="ARBA00022741"/>
    </source>
</evidence>
<keyword evidence="9 11" id="KW-0238">DNA-binding</keyword>
<dbReference type="InterPro" id="IPR020588">
    <property type="entry name" value="RecA_ATP-bd"/>
</dbReference>
<keyword evidence="6" id="KW-0862">Zinc</keyword>
<sequence>MMVKSHSQFICQQCGYSQVGWSGKCPECGSWNSLVETIAQRSSNKEQRKSGKTAEPISLASVSSKATSRISTKITELDRVLGGGLVPGQVTLIAGEPGIGKSTLLLQVADMLSKEHDGSSKLGDEVGSKKSEVRTSNFNLRSSVFYVSGEESVSQIKIRADRLGVKSKSIQLLEETDIDAVIEEVSQVPQVPKVPREEKQKKVRDTFDTFDTHGTFLIVDSIQTMTTSDLSGMAGSVGQVRECAYRLVRFAKENNIPVFLVGHVTKQGSVAGPAVLMHIVDTVLWFEGDKTLTTRMLRAVKNRFGPTDEVGIFEMEEKGLISVDDPEKLFLTAYKKATPGSALTSILQGTRPLLTEIQSLVVPTKMAFPKRIAQGIDIRRFELLLAVLQRRSSLPLYEFDCFVNVAGGISVKNDPSADLAVCLSVASAYFDKPLPKGSIAIGEVGLLGDVREVVAQEKRVKEARRLGYRTIISSKEIRYLGEAIRKYLR</sequence>
<comment type="similarity">
    <text evidence="11">Belongs to the RecA family. RadA subfamily.</text>
</comment>
<evidence type="ECO:0000313" key="14">
    <source>
        <dbReference type="Proteomes" id="UP000034690"/>
    </source>
</evidence>
<evidence type="ECO:0000256" key="6">
    <source>
        <dbReference type="ARBA" id="ARBA00022833"/>
    </source>
</evidence>
<dbReference type="Gene3D" id="3.30.230.10">
    <property type="match status" value="1"/>
</dbReference>
<keyword evidence="8 11" id="KW-0346">Stress response</keyword>
<evidence type="ECO:0000256" key="9">
    <source>
        <dbReference type="ARBA" id="ARBA00023125"/>
    </source>
</evidence>
<evidence type="ECO:0000256" key="1">
    <source>
        <dbReference type="ARBA" id="ARBA00022723"/>
    </source>
</evidence>
<dbReference type="InterPro" id="IPR004504">
    <property type="entry name" value="DNA_repair_RadA"/>
</dbReference>
<dbReference type="InterPro" id="IPR027417">
    <property type="entry name" value="P-loop_NTPase"/>
</dbReference>
<keyword evidence="7 11" id="KW-0067">ATP-binding</keyword>
<keyword evidence="3 11" id="KW-0227">DNA damage</keyword>
<dbReference type="GO" id="GO:0008270">
    <property type="term" value="F:zinc ion binding"/>
    <property type="evidence" value="ECO:0007669"/>
    <property type="project" value="UniProtKB-KW"/>
</dbReference>
<dbReference type="SUPFAM" id="SSF54211">
    <property type="entry name" value="Ribosomal protein S5 domain 2-like"/>
    <property type="match status" value="1"/>
</dbReference>
<feature type="short sequence motif" description="RadA KNRFG motif" evidence="11">
    <location>
        <begin position="301"/>
        <end position="305"/>
    </location>
</feature>
<dbReference type="Pfam" id="PF13481">
    <property type="entry name" value="AAA_25"/>
    <property type="match status" value="1"/>
</dbReference>
<protein>
    <recommendedName>
        <fullName evidence="11">DNA repair protein RadA</fullName>
    </recommendedName>
</protein>
<dbReference type="InterPro" id="IPR041166">
    <property type="entry name" value="Rubredoxin_2"/>
</dbReference>
<keyword evidence="4" id="KW-0863">Zinc-finger</keyword>
<dbReference type="InterPro" id="IPR020568">
    <property type="entry name" value="Ribosomal_Su5_D2-typ_SF"/>
</dbReference>
<evidence type="ECO:0000256" key="11">
    <source>
        <dbReference type="HAMAP-Rule" id="MF_01498"/>
    </source>
</evidence>
<dbReference type="GO" id="GO:0016787">
    <property type="term" value="F:hydrolase activity"/>
    <property type="evidence" value="ECO:0007669"/>
    <property type="project" value="UniProtKB-KW"/>
</dbReference>
<evidence type="ECO:0000256" key="4">
    <source>
        <dbReference type="ARBA" id="ARBA00022771"/>
    </source>
</evidence>
<dbReference type="GO" id="GO:0140664">
    <property type="term" value="F:ATP-dependent DNA damage sensor activity"/>
    <property type="evidence" value="ECO:0007669"/>
    <property type="project" value="InterPro"/>
</dbReference>
<feature type="domain" description="RecA family profile 1" evidence="12">
    <location>
        <begin position="66"/>
        <end position="264"/>
    </location>
</feature>
<dbReference type="InterPro" id="IPR003593">
    <property type="entry name" value="AAA+_ATPase"/>
</dbReference>
<dbReference type="PANTHER" id="PTHR32472">
    <property type="entry name" value="DNA REPAIR PROTEIN RADA"/>
    <property type="match status" value="1"/>
</dbReference>
<dbReference type="EMBL" id="LBWQ01000018">
    <property type="protein sequence ID" value="KKR13373.1"/>
    <property type="molecule type" value="Genomic_DNA"/>
</dbReference>
<name>A0A0G0ND03_9BACT</name>
<dbReference type="PRINTS" id="PR01874">
    <property type="entry name" value="DNAREPAIRADA"/>
</dbReference>
<dbReference type="AlphaFoldDB" id="A0A0G0ND03"/>
<dbReference type="Proteomes" id="UP000034690">
    <property type="component" value="Unassembled WGS sequence"/>
</dbReference>
<dbReference type="HAMAP" id="MF_01498">
    <property type="entry name" value="RadA_bact"/>
    <property type="match status" value="1"/>
</dbReference>
<dbReference type="InterPro" id="IPR014721">
    <property type="entry name" value="Ribsml_uS5_D2-typ_fold_subgr"/>
</dbReference>
<keyword evidence="2 11" id="KW-0547">Nucleotide-binding</keyword>